<feature type="region of interest" description="Leucine repeat I (LRI)" evidence="3">
    <location>
        <begin position="325"/>
        <end position="385"/>
    </location>
</feature>
<proteinExistence type="inferred from homology"/>
<feature type="region of interest" description="VHIID" evidence="3">
    <location>
        <begin position="401"/>
        <end position="466"/>
    </location>
</feature>
<keyword evidence="2" id="KW-0804">Transcription</keyword>
<evidence type="ECO:0000256" key="1">
    <source>
        <dbReference type="ARBA" id="ARBA00023015"/>
    </source>
</evidence>
<dbReference type="Proteomes" id="UP001152484">
    <property type="component" value="Unassembled WGS sequence"/>
</dbReference>
<organism evidence="5 6">
    <name type="scientific">Cuscuta europaea</name>
    <name type="common">European dodder</name>
    <dbReference type="NCBI Taxonomy" id="41803"/>
    <lineage>
        <taxon>Eukaryota</taxon>
        <taxon>Viridiplantae</taxon>
        <taxon>Streptophyta</taxon>
        <taxon>Embryophyta</taxon>
        <taxon>Tracheophyta</taxon>
        <taxon>Spermatophyta</taxon>
        <taxon>Magnoliopsida</taxon>
        <taxon>eudicotyledons</taxon>
        <taxon>Gunneridae</taxon>
        <taxon>Pentapetalae</taxon>
        <taxon>asterids</taxon>
        <taxon>lamiids</taxon>
        <taxon>Solanales</taxon>
        <taxon>Convolvulaceae</taxon>
        <taxon>Cuscuteae</taxon>
        <taxon>Cuscuta</taxon>
        <taxon>Cuscuta subgen. Cuscuta</taxon>
    </lineage>
</organism>
<feature type="region of interest" description="Disordered" evidence="4">
    <location>
        <begin position="128"/>
        <end position="164"/>
    </location>
</feature>
<evidence type="ECO:0000256" key="4">
    <source>
        <dbReference type="SAM" id="MobiDB-lite"/>
    </source>
</evidence>
<feature type="short sequence motif" description="VHIID" evidence="3">
    <location>
        <begin position="432"/>
        <end position="436"/>
    </location>
</feature>
<evidence type="ECO:0000313" key="6">
    <source>
        <dbReference type="Proteomes" id="UP001152484"/>
    </source>
</evidence>
<dbReference type="EMBL" id="CAMAPE010000031">
    <property type="protein sequence ID" value="CAH9094265.1"/>
    <property type="molecule type" value="Genomic_DNA"/>
</dbReference>
<comment type="caution">
    <text evidence="3">Lacks conserved residue(s) required for the propagation of feature annotation.</text>
</comment>
<evidence type="ECO:0000313" key="5">
    <source>
        <dbReference type="EMBL" id="CAH9094265.1"/>
    </source>
</evidence>
<evidence type="ECO:0000256" key="3">
    <source>
        <dbReference type="PROSITE-ProRule" id="PRU01191"/>
    </source>
</evidence>
<dbReference type="PROSITE" id="PS50985">
    <property type="entry name" value="GRAS"/>
    <property type="match status" value="1"/>
</dbReference>
<protein>
    <submittedName>
        <fullName evidence="5">Uncharacterized protein</fullName>
    </submittedName>
</protein>
<feature type="region of interest" description="SAW" evidence="3">
    <location>
        <begin position="622"/>
        <end position="697"/>
    </location>
</feature>
<dbReference type="PANTHER" id="PTHR31636">
    <property type="entry name" value="OSJNBA0084A10.13 PROTEIN-RELATED"/>
    <property type="match status" value="1"/>
</dbReference>
<reference evidence="5" key="1">
    <citation type="submission" date="2022-07" db="EMBL/GenBank/DDBJ databases">
        <authorList>
            <person name="Macas J."/>
            <person name="Novak P."/>
            <person name="Neumann P."/>
        </authorList>
    </citation>
    <scope>NUCLEOTIDE SEQUENCE</scope>
</reference>
<feature type="compositionally biased region" description="Polar residues" evidence="4">
    <location>
        <begin position="150"/>
        <end position="164"/>
    </location>
</feature>
<dbReference type="Pfam" id="PF03514">
    <property type="entry name" value="GRAS"/>
    <property type="match status" value="1"/>
</dbReference>
<comment type="similarity">
    <text evidence="3">Belongs to the GRAS family.</text>
</comment>
<feature type="compositionally biased region" description="Basic and acidic residues" evidence="4">
    <location>
        <begin position="134"/>
        <end position="149"/>
    </location>
</feature>
<dbReference type="InterPro" id="IPR005202">
    <property type="entry name" value="TF_GRAS"/>
</dbReference>
<evidence type="ECO:0000256" key="2">
    <source>
        <dbReference type="ARBA" id="ARBA00023163"/>
    </source>
</evidence>
<keyword evidence="1" id="KW-0805">Transcription regulation</keyword>
<feature type="region of interest" description="Leucine repeat II (LRII)" evidence="3">
    <location>
        <begin position="482"/>
        <end position="514"/>
    </location>
</feature>
<dbReference type="OrthoDB" id="47276at2759"/>
<name>A0A9P1ECG6_CUSEU</name>
<accession>A0A9P1ECG6</accession>
<comment type="caution">
    <text evidence="5">The sequence shown here is derived from an EMBL/GenBank/DDBJ whole genome shotgun (WGS) entry which is preliminary data.</text>
</comment>
<sequence>MDHRLKRLPDSYLNRLEPENEVIFSTAQPSLDIPDIHKDAPSITQFPNLGTYSPTLDSDRVHKYLSQFLLEEESIDGNNPHIYFDPIALSATENSFYEALCDNPSSPFHSNAGSSRYDIKHIDLHNSDNLSTVDPRESESSVACRHRDTPIQSSSQTNSDGLNSSLYTSDSAQFSQMDALLSANSVTKILCNDDADPILQFKRGVDDASRFLHASKQLVINLDKYLISQESEELPRDVVFKIKDHSPDLYSGKKHNHLDKSGSEEESRSKHCAVYKEEIELSEVFDKVLLCTDDNDCLPRVSTQPKKKSGRKRHLKKGRDISETVDLESLLISCAQSVAEANYRAAGDKLKKIRQHSSPTGDANQRLANFFANGLEARLTGTGTHVYEALTPSNTLVLEMLKSYMSAWPWMKLSIFFANKMIYEVASNGASLHIIDFGILHGIQWPTLIRDLSKRPGGPPKLRITGIELPQPGFRPSQMVEETGRRLAKYCEHFNVPFEYNAITKTNWERITIDELKLVSGEVIAVNCLVRFHHLLDETEIGVDNPRDVVLNLIREVNPHLYAQTVCSGPQTSPFFVTRFREAIFFYTAIFDLIDATLPRHDNRRLSLETEFVGREIMNIVACEGKERLQRTETCKQWQSRIMRAGFKPMAVNPTLAKKLRCEAREGYHKDFLFLEEGNWIMQGWKGRIIGGSSCWVPA</sequence>
<gene>
    <name evidence="5" type="ORF">CEURO_LOCUS12665</name>
</gene>
<dbReference type="AlphaFoldDB" id="A0A9P1ECG6"/>
<keyword evidence="6" id="KW-1185">Reference proteome</keyword>